<organism evidence="2 3">
    <name type="scientific">Jatropha curcas</name>
    <name type="common">Barbados nut</name>
    <dbReference type="NCBI Taxonomy" id="180498"/>
    <lineage>
        <taxon>Eukaryota</taxon>
        <taxon>Viridiplantae</taxon>
        <taxon>Streptophyta</taxon>
        <taxon>Embryophyta</taxon>
        <taxon>Tracheophyta</taxon>
        <taxon>Spermatophyta</taxon>
        <taxon>Magnoliopsida</taxon>
        <taxon>eudicotyledons</taxon>
        <taxon>Gunneridae</taxon>
        <taxon>Pentapetalae</taxon>
        <taxon>rosids</taxon>
        <taxon>fabids</taxon>
        <taxon>Malpighiales</taxon>
        <taxon>Euphorbiaceae</taxon>
        <taxon>Crotonoideae</taxon>
        <taxon>Jatropheae</taxon>
        <taxon>Jatropha</taxon>
    </lineage>
</organism>
<sequence>MPPPLPSIPSFSTPFARPAEFSSTSQSPTTPASSKPRNKLSLVARQRSETSGDGTGPFGHTGRSISAIETSQLLPTPMEVFTYTHTKDHDGHTFVYRRAVDVNPPSSPLHPDTADDTLVTPTDTTAHPIDTTLDCLEDRHHRFDSDHFSYL</sequence>
<protein>
    <submittedName>
        <fullName evidence="2">Uncharacterized protein</fullName>
    </submittedName>
</protein>
<dbReference type="EMBL" id="KK914399">
    <property type="protein sequence ID" value="KDP37486.1"/>
    <property type="molecule type" value="Genomic_DNA"/>
</dbReference>
<keyword evidence="3" id="KW-1185">Reference proteome</keyword>
<proteinExistence type="predicted"/>
<dbReference type="AlphaFoldDB" id="A0A067KML4"/>
<dbReference type="OrthoDB" id="1302510at2759"/>
<feature type="region of interest" description="Disordered" evidence="1">
    <location>
        <begin position="1"/>
        <end position="64"/>
    </location>
</feature>
<evidence type="ECO:0000313" key="2">
    <source>
        <dbReference type="EMBL" id="KDP37486.1"/>
    </source>
</evidence>
<name>A0A067KML4_JATCU</name>
<gene>
    <name evidence="2" type="ORF">JCGZ_05925</name>
</gene>
<feature type="compositionally biased region" description="Low complexity" evidence="1">
    <location>
        <begin position="22"/>
        <end position="35"/>
    </location>
</feature>
<evidence type="ECO:0000313" key="3">
    <source>
        <dbReference type="Proteomes" id="UP000027138"/>
    </source>
</evidence>
<dbReference type="Proteomes" id="UP000027138">
    <property type="component" value="Unassembled WGS sequence"/>
</dbReference>
<evidence type="ECO:0000256" key="1">
    <source>
        <dbReference type="SAM" id="MobiDB-lite"/>
    </source>
</evidence>
<reference evidence="2 3" key="1">
    <citation type="journal article" date="2014" name="PLoS ONE">
        <title>Global Analysis of Gene Expression Profiles in Physic Nut (Jatropha curcas L.) Seedlings Exposed to Salt Stress.</title>
        <authorList>
            <person name="Zhang L."/>
            <person name="Zhang C."/>
            <person name="Wu P."/>
            <person name="Chen Y."/>
            <person name="Li M."/>
            <person name="Jiang H."/>
            <person name="Wu G."/>
        </authorList>
    </citation>
    <scope>NUCLEOTIDE SEQUENCE [LARGE SCALE GENOMIC DNA]</scope>
    <source>
        <strain evidence="3">cv. GZQX0401</strain>
        <tissue evidence="2">Young leaves</tissue>
    </source>
</reference>
<accession>A0A067KML4</accession>